<dbReference type="EMBL" id="CP042304">
    <property type="protein sequence ID" value="QDZ11230.1"/>
    <property type="molecule type" value="Genomic_DNA"/>
</dbReference>
<gene>
    <name evidence="2" type="ORF">FPZ08_10940</name>
</gene>
<evidence type="ECO:0000313" key="2">
    <source>
        <dbReference type="EMBL" id="QDZ11230.1"/>
    </source>
</evidence>
<feature type="chain" id="PRO_5022662960" evidence="1">
    <location>
        <begin position="19"/>
        <end position="170"/>
    </location>
</feature>
<keyword evidence="1" id="KW-0732">Signal</keyword>
<accession>A0A5B8LV38</accession>
<feature type="signal peptide" evidence="1">
    <location>
        <begin position="1"/>
        <end position="18"/>
    </location>
</feature>
<dbReference type="OrthoDB" id="7948243at2"/>
<sequence length="170" mass="18710">MWRSIFLASLLLVVPAQAADCTLTNARYKQPDAPWWLTFKRVPQFAAPNQMAAFYLELPNSGVEMQGGVSIPNGFGSPLWSIEGPCTPPEFAEEGAPVEFCGFLDNTQYPAIYGEYDGKVRFLDTDAGAVAPEQVILPNLAASLWYSNYRQTEWMDGIDIGDAFTLVGCD</sequence>
<proteinExistence type="predicted"/>
<evidence type="ECO:0000313" key="3">
    <source>
        <dbReference type="Proteomes" id="UP000315364"/>
    </source>
</evidence>
<dbReference type="KEGG" id="dea:FPZ08_10940"/>
<reference evidence="2 3" key="1">
    <citation type="submission" date="2019-07" db="EMBL/GenBank/DDBJ databases">
        <title>Full genome sequence of Devosia sp. Gsoil 520.</title>
        <authorList>
            <person name="Im W.-T."/>
        </authorList>
    </citation>
    <scope>NUCLEOTIDE SEQUENCE [LARGE SCALE GENOMIC DNA]</scope>
    <source>
        <strain evidence="2 3">Gsoil 520</strain>
    </source>
</reference>
<name>A0A5B8LV38_9HYPH</name>
<dbReference type="Proteomes" id="UP000315364">
    <property type="component" value="Chromosome"/>
</dbReference>
<keyword evidence="3" id="KW-1185">Reference proteome</keyword>
<protein>
    <submittedName>
        <fullName evidence="2">Uncharacterized protein</fullName>
    </submittedName>
</protein>
<organism evidence="2 3">
    <name type="scientific">Devosia ginsengisoli</name>
    <dbReference type="NCBI Taxonomy" id="400770"/>
    <lineage>
        <taxon>Bacteria</taxon>
        <taxon>Pseudomonadati</taxon>
        <taxon>Pseudomonadota</taxon>
        <taxon>Alphaproteobacteria</taxon>
        <taxon>Hyphomicrobiales</taxon>
        <taxon>Devosiaceae</taxon>
        <taxon>Devosia</taxon>
    </lineage>
</organism>
<evidence type="ECO:0000256" key="1">
    <source>
        <dbReference type="SAM" id="SignalP"/>
    </source>
</evidence>
<dbReference type="RefSeq" id="WP_146290053.1">
    <property type="nucleotide sequence ID" value="NZ_CP042304.1"/>
</dbReference>
<dbReference type="AlphaFoldDB" id="A0A5B8LV38"/>